<dbReference type="OrthoDB" id="295715at2759"/>
<dbReference type="Proteomes" id="UP000663879">
    <property type="component" value="Unassembled WGS sequence"/>
</dbReference>
<dbReference type="FunFam" id="2.40.50.140:FF:000072">
    <property type="entry name" value="SOSS complex subunit B2"/>
    <property type="match status" value="1"/>
</dbReference>
<dbReference type="InterPro" id="IPR012340">
    <property type="entry name" value="NA-bd_OB-fold"/>
</dbReference>
<accession>A0A814ES32</accession>
<dbReference type="GO" id="GO:0070876">
    <property type="term" value="C:SOSS complex"/>
    <property type="evidence" value="ECO:0007669"/>
    <property type="project" value="TreeGrafter"/>
</dbReference>
<evidence type="ECO:0000313" key="3">
    <source>
        <dbReference type="Proteomes" id="UP000663879"/>
    </source>
</evidence>
<dbReference type="GO" id="GO:0010212">
    <property type="term" value="P:response to ionizing radiation"/>
    <property type="evidence" value="ECO:0007669"/>
    <property type="project" value="TreeGrafter"/>
</dbReference>
<dbReference type="GO" id="GO:0000724">
    <property type="term" value="P:double-strand break repair via homologous recombination"/>
    <property type="evidence" value="ECO:0007669"/>
    <property type="project" value="TreeGrafter"/>
</dbReference>
<dbReference type="InterPro" id="IPR051231">
    <property type="entry name" value="SOSS-B"/>
</dbReference>
<keyword evidence="3" id="KW-1185">Reference proteome</keyword>
<sequence>MQQISNPSGMAGRDNTSRFVMIRDLEPNQKNINLHAIVLEVAKPTQTKDGHEVRTVKIADKTGSINLSVWNDYGAVLREGDILRLNGCFTHIWKNSLQVKIGNKGQIIKQGDFMMVFSENPDMSILSTEVMKELQEQQAKKQPNP</sequence>
<dbReference type="GO" id="GO:0044818">
    <property type="term" value="P:mitotic G2/M transition checkpoint"/>
    <property type="evidence" value="ECO:0007669"/>
    <property type="project" value="TreeGrafter"/>
</dbReference>
<dbReference type="AlphaFoldDB" id="A0A814ES32"/>
<comment type="caution">
    <text evidence="2">The sequence shown here is derived from an EMBL/GenBank/DDBJ whole genome shotgun (WGS) entry which is preliminary data.</text>
</comment>
<dbReference type="GO" id="GO:0005694">
    <property type="term" value="C:chromosome"/>
    <property type="evidence" value="ECO:0007669"/>
    <property type="project" value="UniProtKB-ARBA"/>
</dbReference>
<dbReference type="EMBL" id="CAJNOC010003264">
    <property type="protein sequence ID" value="CAF0975143.1"/>
    <property type="molecule type" value="Genomic_DNA"/>
</dbReference>
<keyword evidence="1" id="KW-0238">DNA-binding</keyword>
<dbReference type="SUPFAM" id="SSF50249">
    <property type="entry name" value="Nucleic acid-binding proteins"/>
    <property type="match status" value="1"/>
</dbReference>
<evidence type="ECO:0000313" key="2">
    <source>
        <dbReference type="EMBL" id="CAF0975143.1"/>
    </source>
</evidence>
<organism evidence="2 3">
    <name type="scientific">Brachionus calyciflorus</name>
    <dbReference type="NCBI Taxonomy" id="104777"/>
    <lineage>
        <taxon>Eukaryota</taxon>
        <taxon>Metazoa</taxon>
        <taxon>Spiralia</taxon>
        <taxon>Gnathifera</taxon>
        <taxon>Rotifera</taxon>
        <taxon>Eurotatoria</taxon>
        <taxon>Monogononta</taxon>
        <taxon>Pseudotrocha</taxon>
        <taxon>Ploima</taxon>
        <taxon>Brachionidae</taxon>
        <taxon>Brachionus</taxon>
    </lineage>
</organism>
<name>A0A814ES32_9BILA</name>
<proteinExistence type="predicted"/>
<dbReference type="PANTHER" id="PTHR13356:SF0">
    <property type="entry name" value="SOSS COMPLEX SUBUNIT B HOMOLOG"/>
    <property type="match status" value="1"/>
</dbReference>
<dbReference type="Gene3D" id="2.40.50.140">
    <property type="entry name" value="Nucleic acid-binding proteins"/>
    <property type="match status" value="1"/>
</dbReference>
<dbReference type="GO" id="GO:0003677">
    <property type="term" value="F:DNA binding"/>
    <property type="evidence" value="ECO:0007669"/>
    <property type="project" value="UniProtKB-KW"/>
</dbReference>
<reference evidence="2" key="1">
    <citation type="submission" date="2021-02" db="EMBL/GenBank/DDBJ databases">
        <authorList>
            <person name="Nowell W R."/>
        </authorList>
    </citation>
    <scope>NUCLEOTIDE SEQUENCE</scope>
    <source>
        <strain evidence="2">Ploen Becks lab</strain>
    </source>
</reference>
<dbReference type="CDD" id="cd04491">
    <property type="entry name" value="SoSSB_OBF"/>
    <property type="match status" value="1"/>
</dbReference>
<evidence type="ECO:0000256" key="1">
    <source>
        <dbReference type="ARBA" id="ARBA00023125"/>
    </source>
</evidence>
<dbReference type="PANTHER" id="PTHR13356">
    <property type="entry name" value="OB FOLD NUCLEIC ACID BINDING PROTEIN-RELATED"/>
    <property type="match status" value="1"/>
</dbReference>
<protein>
    <submittedName>
        <fullName evidence="2">Uncharacterized protein</fullName>
    </submittedName>
</protein>
<gene>
    <name evidence="2" type="ORF">OXX778_LOCUS15129</name>
</gene>